<organism evidence="1 2">
    <name type="scientific">Taklimakanibacter albus</name>
    <dbReference type="NCBI Taxonomy" id="2800327"/>
    <lineage>
        <taxon>Bacteria</taxon>
        <taxon>Pseudomonadati</taxon>
        <taxon>Pseudomonadota</taxon>
        <taxon>Alphaproteobacteria</taxon>
        <taxon>Hyphomicrobiales</taxon>
        <taxon>Aestuariivirgaceae</taxon>
        <taxon>Taklimakanibacter</taxon>
    </lineage>
</organism>
<dbReference type="EMBL" id="JAENHL010000008">
    <property type="protein sequence ID" value="MBK1870656.1"/>
    <property type="molecule type" value="Genomic_DNA"/>
</dbReference>
<proteinExistence type="predicted"/>
<name>A0ACC5RD74_9HYPH</name>
<accession>A0ACC5RD74</accession>
<gene>
    <name evidence="1" type="ORF">JHL16_30100</name>
</gene>
<keyword evidence="2" id="KW-1185">Reference proteome</keyword>
<protein>
    <submittedName>
        <fullName evidence="1">Polysaccharide deacetylase</fullName>
    </submittedName>
</protein>
<reference evidence="1" key="1">
    <citation type="submission" date="2021-01" db="EMBL/GenBank/DDBJ databases">
        <authorList>
            <person name="Sun Q."/>
        </authorList>
    </citation>
    <scope>NUCLEOTIDE SEQUENCE</scope>
    <source>
        <strain evidence="1">YIM B02566</strain>
    </source>
</reference>
<sequence>MIRNPIPWPNGAKCAACLTFDMDADSLIHVDYPTDGHNRVSAISMLRYGPTVAVPRITDTYKQLGIRQTFFVPAWCIEQYPEAVEAILKGDNEIGHHSYIHENPLDQTRADEAHWLDVGIEVIERATGKKPRGWRAPLYNFSANSIDLLLERGFVYDASLMGDDIPYVIKSRVDGRTLIELPAHWGVDDWPQWVQSFDLHYMMPVRAPRQGFEIYKQEFEAAYEYGGLWMPVVHPFATGRLARWHVFAEFLEKLVAQGDVWFAPLEEIAAHVKTLIDQGKYSPRVETIPQYDEPIGRVLPRGRPRGR</sequence>
<dbReference type="Proteomes" id="UP000616151">
    <property type="component" value="Unassembled WGS sequence"/>
</dbReference>
<comment type="caution">
    <text evidence="1">The sequence shown here is derived from an EMBL/GenBank/DDBJ whole genome shotgun (WGS) entry which is preliminary data.</text>
</comment>
<evidence type="ECO:0000313" key="1">
    <source>
        <dbReference type="EMBL" id="MBK1870656.1"/>
    </source>
</evidence>
<evidence type="ECO:0000313" key="2">
    <source>
        <dbReference type="Proteomes" id="UP000616151"/>
    </source>
</evidence>